<feature type="non-terminal residue" evidence="2">
    <location>
        <position position="26"/>
    </location>
</feature>
<reference evidence="2" key="1">
    <citation type="submission" date="2018-05" db="EMBL/GenBank/DDBJ databases">
        <authorList>
            <person name="Lanie J.A."/>
            <person name="Ng W.-L."/>
            <person name="Kazmierczak K.M."/>
            <person name="Andrzejewski T.M."/>
            <person name="Davidsen T.M."/>
            <person name="Wayne K.J."/>
            <person name="Tettelin H."/>
            <person name="Glass J.I."/>
            <person name="Rusch D."/>
            <person name="Podicherti R."/>
            <person name="Tsui H.-C.T."/>
            <person name="Winkler M.E."/>
        </authorList>
    </citation>
    <scope>NUCLEOTIDE SEQUENCE</scope>
</reference>
<dbReference type="EMBL" id="UINC01181751">
    <property type="protein sequence ID" value="SVD91596.1"/>
    <property type="molecule type" value="Genomic_DNA"/>
</dbReference>
<name>A0A382Z7X7_9ZZZZ</name>
<sequence length="26" mass="2903">MNLQMAHALEPCPNDTNENWNNCVGS</sequence>
<accession>A0A382Z7X7</accession>
<evidence type="ECO:0000313" key="2">
    <source>
        <dbReference type="EMBL" id="SVD91596.1"/>
    </source>
</evidence>
<evidence type="ECO:0000256" key="1">
    <source>
        <dbReference type="SAM" id="MobiDB-lite"/>
    </source>
</evidence>
<organism evidence="2">
    <name type="scientific">marine metagenome</name>
    <dbReference type="NCBI Taxonomy" id="408172"/>
    <lineage>
        <taxon>unclassified sequences</taxon>
        <taxon>metagenomes</taxon>
        <taxon>ecological metagenomes</taxon>
    </lineage>
</organism>
<feature type="compositionally biased region" description="Polar residues" evidence="1">
    <location>
        <begin position="14"/>
        <end position="26"/>
    </location>
</feature>
<proteinExistence type="predicted"/>
<feature type="region of interest" description="Disordered" evidence="1">
    <location>
        <begin position="1"/>
        <end position="26"/>
    </location>
</feature>
<dbReference type="AlphaFoldDB" id="A0A382Z7X7"/>
<gene>
    <name evidence="2" type="ORF">METZ01_LOCUS444450</name>
</gene>
<protein>
    <submittedName>
        <fullName evidence="2">Uncharacterized protein</fullName>
    </submittedName>
</protein>